<name>Q0U8E2_PHANO</name>
<feature type="transmembrane region" description="Helical" evidence="1">
    <location>
        <begin position="54"/>
        <end position="76"/>
    </location>
</feature>
<feature type="transmembrane region" description="Helical" evidence="1">
    <location>
        <begin position="402"/>
        <end position="421"/>
    </location>
</feature>
<feature type="transmembrane region" description="Helical" evidence="1">
    <location>
        <begin position="114"/>
        <end position="136"/>
    </location>
</feature>
<dbReference type="VEuPathDB" id="FungiDB:JI435_439180"/>
<dbReference type="GeneID" id="5979114"/>
<dbReference type="OMA" id="WILSAQA"/>
<dbReference type="EMBL" id="CH445345">
    <property type="protein sequence ID" value="EAT80384.1"/>
    <property type="molecule type" value="Genomic_DNA"/>
</dbReference>
<dbReference type="RefSeq" id="XP_001802204.1">
    <property type="nucleotide sequence ID" value="XM_001802152.1"/>
</dbReference>
<evidence type="ECO:0000256" key="1">
    <source>
        <dbReference type="SAM" id="Phobius"/>
    </source>
</evidence>
<organism evidence="2 3">
    <name type="scientific">Phaeosphaeria nodorum (strain SN15 / ATCC MYA-4574 / FGSC 10173)</name>
    <name type="common">Glume blotch fungus</name>
    <name type="synonym">Parastagonospora nodorum</name>
    <dbReference type="NCBI Taxonomy" id="321614"/>
    <lineage>
        <taxon>Eukaryota</taxon>
        <taxon>Fungi</taxon>
        <taxon>Dikarya</taxon>
        <taxon>Ascomycota</taxon>
        <taxon>Pezizomycotina</taxon>
        <taxon>Dothideomycetes</taxon>
        <taxon>Pleosporomycetidae</taxon>
        <taxon>Pleosporales</taxon>
        <taxon>Pleosporineae</taxon>
        <taxon>Phaeosphaeriaceae</taxon>
        <taxon>Parastagonospora</taxon>
    </lineage>
</organism>
<protein>
    <submittedName>
        <fullName evidence="2">Uncharacterized protein</fullName>
    </submittedName>
</protein>
<gene>
    <name evidence="2" type="ORF">SNOG_11972</name>
</gene>
<dbReference type="KEGG" id="pno:SNOG_11972"/>
<dbReference type="AlphaFoldDB" id="Q0U8E2"/>
<keyword evidence="1" id="KW-0472">Membrane</keyword>
<evidence type="ECO:0000313" key="3">
    <source>
        <dbReference type="Proteomes" id="UP000001055"/>
    </source>
</evidence>
<reference evidence="3" key="1">
    <citation type="journal article" date="2007" name="Plant Cell">
        <title>Dothideomycete-plant interactions illuminated by genome sequencing and EST analysis of the wheat pathogen Stagonospora nodorum.</title>
        <authorList>
            <person name="Hane J.K."/>
            <person name="Lowe R.G."/>
            <person name="Solomon P.S."/>
            <person name="Tan K.C."/>
            <person name="Schoch C.L."/>
            <person name="Spatafora J.W."/>
            <person name="Crous P.W."/>
            <person name="Kodira C."/>
            <person name="Birren B.W."/>
            <person name="Galagan J.E."/>
            <person name="Torriani S.F."/>
            <person name="McDonald B.A."/>
            <person name="Oliver R.P."/>
        </authorList>
    </citation>
    <scope>NUCLEOTIDE SEQUENCE [LARGE SCALE GENOMIC DNA]</scope>
    <source>
        <strain evidence="3">SN15 / ATCC MYA-4574 / FGSC 10173</strain>
    </source>
</reference>
<accession>Q0U8E2</accession>
<evidence type="ECO:0000313" key="2">
    <source>
        <dbReference type="EMBL" id="EAT80384.1"/>
    </source>
</evidence>
<dbReference type="InParanoid" id="Q0U8E2"/>
<keyword evidence="1" id="KW-0812">Transmembrane</keyword>
<dbReference type="Proteomes" id="UP000001055">
    <property type="component" value="Unassembled WGS sequence"/>
</dbReference>
<sequence length="422" mass="47393">MTSLSILLGVVRKWRGSSQILPKALMSYWVEAIGFISPQQDSATFDPFPRADTVLLSLLSLAIFLVAAVFALVFSTASVKQFIIALNATLAAVLGTTFIFDIITRNHRVWRRNFMNTVLTILLTIVVLTALYAQIWHKGLNDVVIRQETDTISHPRFPAVAFFQRQDGLQANIYTAELKCSSGPRLDHAVQCSSLTVPEAVKTASCDCGDSWPGLERLNQGANKLMWIGENTSYSAMVPSPTTISRGAGHFIEMQIWFNYNTTEAWELATVTTAPGIWMAIYDPSYDIKQMVTDGQLYTAQIDANSHTVVNIGLVHYRYLNKTANYRYRKFESLQSSFIYDGSQIILEVSASARQNLDLVCDVTKDGWYLCHLTVEMQIPSLLRMIVQEENRLDWTRVVADAGAYFALIQFFCWIVSGMAWS</sequence>
<proteinExistence type="predicted"/>
<feature type="transmembrane region" description="Helical" evidence="1">
    <location>
        <begin position="82"/>
        <end position="102"/>
    </location>
</feature>
<keyword evidence="1" id="KW-1133">Transmembrane helix</keyword>